<name>T1FIA5_HELRO</name>
<protein>
    <recommendedName>
        <fullName evidence="4">Endonuclease/exonuclease/phosphatase domain-containing protein</fullName>
    </recommendedName>
</protein>
<organism evidence="2 3">
    <name type="scientific">Helobdella robusta</name>
    <name type="common">Californian leech</name>
    <dbReference type="NCBI Taxonomy" id="6412"/>
    <lineage>
        <taxon>Eukaryota</taxon>
        <taxon>Metazoa</taxon>
        <taxon>Spiralia</taxon>
        <taxon>Lophotrochozoa</taxon>
        <taxon>Annelida</taxon>
        <taxon>Clitellata</taxon>
        <taxon>Hirudinea</taxon>
        <taxon>Rhynchobdellida</taxon>
        <taxon>Glossiphoniidae</taxon>
        <taxon>Helobdella</taxon>
    </lineage>
</organism>
<dbReference type="RefSeq" id="XP_009031005.1">
    <property type="nucleotide sequence ID" value="XM_009032757.1"/>
</dbReference>
<dbReference type="PANTHER" id="PTHR33776">
    <property type="entry name" value="ENDO/EXONUCLEASE/PHOSPHATASE DOMAIN-CONTAINING PROTEIN"/>
    <property type="match status" value="1"/>
</dbReference>
<dbReference type="STRING" id="6412.T1FIA5"/>
<evidence type="ECO:0000313" key="2">
    <source>
        <dbReference type="EnsemblMetazoa" id="HelroP182508"/>
    </source>
</evidence>
<evidence type="ECO:0000313" key="1">
    <source>
        <dbReference type="EMBL" id="ESN90917.1"/>
    </source>
</evidence>
<dbReference type="EMBL" id="KB097739">
    <property type="protein sequence ID" value="ESN90917.1"/>
    <property type="molecule type" value="Genomic_DNA"/>
</dbReference>
<evidence type="ECO:0008006" key="4">
    <source>
        <dbReference type="Google" id="ProtNLM"/>
    </source>
</evidence>
<dbReference type="AlphaFoldDB" id="T1FIA5"/>
<gene>
    <name evidence="2" type="primary">20208554</name>
    <name evidence="1" type="ORF">HELRODRAFT_182508</name>
</gene>
<dbReference type="HOGENOM" id="CLU_1490608_0_0_1"/>
<dbReference type="GeneID" id="20208554"/>
<reference evidence="1 3" key="2">
    <citation type="journal article" date="2013" name="Nature">
        <title>Insights into bilaterian evolution from three spiralian genomes.</title>
        <authorList>
            <person name="Simakov O."/>
            <person name="Marletaz F."/>
            <person name="Cho S.J."/>
            <person name="Edsinger-Gonzales E."/>
            <person name="Havlak P."/>
            <person name="Hellsten U."/>
            <person name="Kuo D.H."/>
            <person name="Larsson T."/>
            <person name="Lv J."/>
            <person name="Arendt D."/>
            <person name="Savage R."/>
            <person name="Osoegawa K."/>
            <person name="de Jong P."/>
            <person name="Grimwood J."/>
            <person name="Chapman J.A."/>
            <person name="Shapiro H."/>
            <person name="Aerts A."/>
            <person name="Otillar R.P."/>
            <person name="Terry A.Y."/>
            <person name="Boore J.L."/>
            <person name="Grigoriev I.V."/>
            <person name="Lindberg D.R."/>
            <person name="Seaver E.C."/>
            <person name="Weisblat D.A."/>
            <person name="Putnam N.H."/>
            <person name="Rokhsar D.S."/>
        </authorList>
    </citation>
    <scope>NUCLEOTIDE SEQUENCE</scope>
</reference>
<dbReference type="Proteomes" id="UP000015101">
    <property type="component" value="Unassembled WGS sequence"/>
</dbReference>
<dbReference type="PANTHER" id="PTHR33776:SF4">
    <property type="entry name" value="ENDONUCLEASE_EXONUCLEASE_PHOSPHATASE DOMAIN-CONTAINING PROTEIN"/>
    <property type="match status" value="1"/>
</dbReference>
<dbReference type="OrthoDB" id="6154567at2759"/>
<evidence type="ECO:0000313" key="3">
    <source>
        <dbReference type="Proteomes" id="UP000015101"/>
    </source>
</evidence>
<dbReference type="CTD" id="20208554"/>
<dbReference type="EnsemblMetazoa" id="HelroT182508">
    <property type="protein sequence ID" value="HelroP182508"/>
    <property type="gene ID" value="HelroG182508"/>
</dbReference>
<dbReference type="InParanoid" id="T1FIA5"/>
<keyword evidence="3" id="KW-1185">Reference proteome</keyword>
<reference evidence="2" key="3">
    <citation type="submission" date="2015-06" db="UniProtKB">
        <authorList>
            <consortium name="EnsemblMetazoa"/>
        </authorList>
    </citation>
    <scope>IDENTIFICATION</scope>
</reference>
<proteinExistence type="predicted"/>
<sequence>MKLCTTLKNTAFDIVRNVYISYLIGDYDLDFHKLNSDNAVADFSNLLSLYNFLPLITSSTRISTSSRSLIDNIFTINLTHHLSGIILSDISDHFPIFAIASKSENSNHAPVKNLRDLTEVSINNINNFLSNQNWNSLTSLNNINDCCSASNTILTHSSDTFIPSFQPKTEKNAGLTITFLT</sequence>
<dbReference type="KEGG" id="hro:HELRODRAFT_182508"/>
<dbReference type="EMBL" id="AMQM01008225">
    <property type="status" value="NOT_ANNOTATED_CDS"/>
    <property type="molecule type" value="Genomic_DNA"/>
</dbReference>
<reference evidence="3" key="1">
    <citation type="submission" date="2012-12" db="EMBL/GenBank/DDBJ databases">
        <authorList>
            <person name="Hellsten U."/>
            <person name="Grimwood J."/>
            <person name="Chapman J.A."/>
            <person name="Shapiro H."/>
            <person name="Aerts A."/>
            <person name="Otillar R.P."/>
            <person name="Terry A.Y."/>
            <person name="Boore J.L."/>
            <person name="Simakov O."/>
            <person name="Marletaz F."/>
            <person name="Cho S.-J."/>
            <person name="Edsinger-Gonzales E."/>
            <person name="Havlak P."/>
            <person name="Kuo D.-H."/>
            <person name="Larsson T."/>
            <person name="Lv J."/>
            <person name="Arendt D."/>
            <person name="Savage R."/>
            <person name="Osoegawa K."/>
            <person name="de Jong P."/>
            <person name="Lindberg D.R."/>
            <person name="Seaver E.C."/>
            <person name="Weisblat D.A."/>
            <person name="Putnam N.H."/>
            <person name="Grigoriev I.V."/>
            <person name="Rokhsar D.S."/>
        </authorList>
    </citation>
    <scope>NUCLEOTIDE SEQUENCE</scope>
</reference>
<accession>T1FIA5</accession>